<dbReference type="PaxDb" id="3708-A0A078J7M6"/>
<name>A0A078J7M6_BRANA</name>
<keyword evidence="2" id="KW-1185">Reference proteome</keyword>
<proteinExistence type="predicted"/>
<gene>
    <name evidence="1" type="primary">BnaC07g50060D</name>
    <name evidence="1" type="ORF">GSBRNA2T00029979001</name>
</gene>
<dbReference type="Proteomes" id="UP000028999">
    <property type="component" value="Unassembled WGS sequence"/>
</dbReference>
<dbReference type="EMBL" id="LK033908">
    <property type="protein sequence ID" value="CDY60706.1"/>
    <property type="molecule type" value="Genomic_DNA"/>
</dbReference>
<evidence type="ECO:0000313" key="2">
    <source>
        <dbReference type="Proteomes" id="UP000028999"/>
    </source>
</evidence>
<reference evidence="1 2" key="1">
    <citation type="journal article" date="2014" name="Science">
        <title>Plant genetics. Early allopolyploid evolution in the post-Neolithic Brassica napus oilseed genome.</title>
        <authorList>
            <person name="Chalhoub B."/>
            <person name="Denoeud F."/>
            <person name="Liu S."/>
            <person name="Parkin I.A."/>
            <person name="Tang H."/>
            <person name="Wang X."/>
            <person name="Chiquet J."/>
            <person name="Belcram H."/>
            <person name="Tong C."/>
            <person name="Samans B."/>
            <person name="Correa M."/>
            <person name="Da Silva C."/>
            <person name="Just J."/>
            <person name="Falentin C."/>
            <person name="Koh C.S."/>
            <person name="Le Clainche I."/>
            <person name="Bernard M."/>
            <person name="Bento P."/>
            <person name="Noel B."/>
            <person name="Labadie K."/>
            <person name="Alberti A."/>
            <person name="Charles M."/>
            <person name="Arnaud D."/>
            <person name="Guo H."/>
            <person name="Daviaud C."/>
            <person name="Alamery S."/>
            <person name="Jabbari K."/>
            <person name="Zhao M."/>
            <person name="Edger P.P."/>
            <person name="Chelaifa H."/>
            <person name="Tack D."/>
            <person name="Lassalle G."/>
            <person name="Mestiri I."/>
            <person name="Schnel N."/>
            <person name="Le Paslier M.C."/>
            <person name="Fan G."/>
            <person name="Renault V."/>
            <person name="Bayer P.E."/>
            <person name="Golicz A.A."/>
            <person name="Manoli S."/>
            <person name="Lee T.H."/>
            <person name="Thi V.H."/>
            <person name="Chalabi S."/>
            <person name="Hu Q."/>
            <person name="Fan C."/>
            <person name="Tollenaere R."/>
            <person name="Lu Y."/>
            <person name="Battail C."/>
            <person name="Shen J."/>
            <person name="Sidebottom C.H."/>
            <person name="Wang X."/>
            <person name="Canaguier A."/>
            <person name="Chauveau A."/>
            <person name="Berard A."/>
            <person name="Deniot G."/>
            <person name="Guan M."/>
            <person name="Liu Z."/>
            <person name="Sun F."/>
            <person name="Lim Y.P."/>
            <person name="Lyons E."/>
            <person name="Town C.D."/>
            <person name="Bancroft I."/>
            <person name="Wang X."/>
            <person name="Meng J."/>
            <person name="Ma J."/>
            <person name="Pires J.C."/>
            <person name="King G.J."/>
            <person name="Brunel D."/>
            <person name="Delourme R."/>
            <person name="Renard M."/>
            <person name="Aury J.M."/>
            <person name="Adams K.L."/>
            <person name="Batley J."/>
            <person name="Snowdon R.J."/>
            <person name="Tost J."/>
            <person name="Edwards D."/>
            <person name="Zhou Y."/>
            <person name="Hua W."/>
            <person name="Sharpe A.G."/>
            <person name="Paterson A.H."/>
            <person name="Guan C."/>
            <person name="Wincker P."/>
        </authorList>
    </citation>
    <scope>NUCLEOTIDE SEQUENCE [LARGE SCALE GENOMIC DNA]</scope>
    <source>
        <strain evidence="2">cv. Darmor-bzh</strain>
    </source>
</reference>
<dbReference type="Gramene" id="CDY60706">
    <property type="protein sequence ID" value="CDY60706"/>
    <property type="gene ID" value="GSBRNA2T00029979001"/>
</dbReference>
<evidence type="ECO:0000313" key="1">
    <source>
        <dbReference type="EMBL" id="CDY60706.1"/>
    </source>
</evidence>
<sequence length="24" mass="2816">MILHSIWFNLLNQNQTSSDRVPDS</sequence>
<accession>A0A078J7M6</accession>
<dbReference type="AlphaFoldDB" id="A0A078J7M6"/>
<protein>
    <submittedName>
        <fullName evidence="1">BnaC07g50060D protein</fullName>
    </submittedName>
</protein>
<organism evidence="1 2">
    <name type="scientific">Brassica napus</name>
    <name type="common">Rape</name>
    <dbReference type="NCBI Taxonomy" id="3708"/>
    <lineage>
        <taxon>Eukaryota</taxon>
        <taxon>Viridiplantae</taxon>
        <taxon>Streptophyta</taxon>
        <taxon>Embryophyta</taxon>
        <taxon>Tracheophyta</taxon>
        <taxon>Spermatophyta</taxon>
        <taxon>Magnoliopsida</taxon>
        <taxon>eudicotyledons</taxon>
        <taxon>Gunneridae</taxon>
        <taxon>Pentapetalae</taxon>
        <taxon>rosids</taxon>
        <taxon>malvids</taxon>
        <taxon>Brassicales</taxon>
        <taxon>Brassicaceae</taxon>
        <taxon>Brassiceae</taxon>
        <taxon>Brassica</taxon>
    </lineage>
</organism>